<dbReference type="AlphaFoldDB" id="A0A167FAT7"/>
<dbReference type="RefSeq" id="WP_068655015.1">
    <property type="nucleotide sequence ID" value="NZ_CP017770.1"/>
</dbReference>
<evidence type="ECO:0000313" key="3">
    <source>
        <dbReference type="EMBL" id="OAB76362.1"/>
    </source>
</evidence>
<dbReference type="Gene3D" id="3.90.470.20">
    <property type="entry name" value="4'-phosphopantetheinyl transferase domain"/>
    <property type="match status" value="2"/>
</dbReference>
<dbReference type="InterPro" id="IPR008278">
    <property type="entry name" value="4-PPantetheinyl_Trfase_dom"/>
</dbReference>
<dbReference type="EMBL" id="LSFN01000005">
    <property type="protein sequence ID" value="OAB76362.1"/>
    <property type="molecule type" value="Genomic_DNA"/>
</dbReference>
<keyword evidence="1" id="KW-0808">Transferase</keyword>
<dbReference type="GO" id="GO:0008897">
    <property type="term" value="F:holo-[acyl-carrier-protein] synthase activity"/>
    <property type="evidence" value="ECO:0007669"/>
    <property type="project" value="InterPro"/>
</dbReference>
<dbReference type="Proteomes" id="UP000077134">
    <property type="component" value="Unassembled WGS sequence"/>
</dbReference>
<dbReference type="GO" id="GO:0000287">
    <property type="term" value="F:magnesium ion binding"/>
    <property type="evidence" value="ECO:0007669"/>
    <property type="project" value="InterPro"/>
</dbReference>
<dbReference type="InterPro" id="IPR037143">
    <property type="entry name" value="4-PPantetheinyl_Trfase_dom_sf"/>
</dbReference>
<reference evidence="3 4" key="1">
    <citation type="submission" date="2016-02" db="EMBL/GenBank/DDBJ databases">
        <title>Paenibacillus sp. LPB0068, isolated from Crassostrea gigas.</title>
        <authorList>
            <person name="Shin S.-K."/>
            <person name="Yi H."/>
        </authorList>
    </citation>
    <scope>NUCLEOTIDE SEQUENCE [LARGE SCALE GENOMIC DNA]</scope>
    <source>
        <strain evidence="3 4">LPB0068</strain>
    </source>
</reference>
<keyword evidence="4" id="KW-1185">Reference proteome</keyword>
<name>A0A167FAT7_9BACL</name>
<gene>
    <name evidence="3" type="ORF">PNBC_02815</name>
</gene>
<accession>A0A167FAT7</accession>
<sequence>MDIVKCSVINTNCDQLIYFQINTSGGRLLRFEKERLKDIAKQKLTSDLPFIAISYAYPHVIIWYSMYRIAVDIECNNKMKISYAPIFTNKEELTYFGKLFREHSELKLLTMIWTWKEAVGKYFGVGLKYGYQTIQIEDNHFHISPVILKGVCTLEYMWGINDEFAITMIRSENIKTYTLTQLQTALGLKTCRTMFYV</sequence>
<evidence type="ECO:0000256" key="1">
    <source>
        <dbReference type="ARBA" id="ARBA00022679"/>
    </source>
</evidence>
<dbReference type="SUPFAM" id="SSF56214">
    <property type="entry name" value="4'-phosphopantetheinyl transferase"/>
    <property type="match status" value="1"/>
</dbReference>
<evidence type="ECO:0000313" key="4">
    <source>
        <dbReference type="Proteomes" id="UP000077134"/>
    </source>
</evidence>
<dbReference type="OrthoDB" id="9808281at2"/>
<dbReference type="STRING" id="1763538.LPB68_00720"/>
<evidence type="ECO:0000259" key="2">
    <source>
        <dbReference type="Pfam" id="PF01648"/>
    </source>
</evidence>
<proteinExistence type="predicted"/>
<feature type="domain" description="4'-phosphopantetheinyl transferase" evidence="2">
    <location>
        <begin position="69"/>
        <end position="140"/>
    </location>
</feature>
<comment type="caution">
    <text evidence="3">The sequence shown here is derived from an EMBL/GenBank/DDBJ whole genome shotgun (WGS) entry which is preliminary data.</text>
</comment>
<protein>
    <recommendedName>
        <fullName evidence="2">4'-phosphopantetheinyl transferase domain-containing protein</fullName>
    </recommendedName>
</protein>
<dbReference type="KEGG" id="pcx:LPB68_00720"/>
<organism evidence="3 4">
    <name type="scientific">Paenibacillus crassostreae</name>
    <dbReference type="NCBI Taxonomy" id="1763538"/>
    <lineage>
        <taxon>Bacteria</taxon>
        <taxon>Bacillati</taxon>
        <taxon>Bacillota</taxon>
        <taxon>Bacilli</taxon>
        <taxon>Bacillales</taxon>
        <taxon>Paenibacillaceae</taxon>
        <taxon>Paenibacillus</taxon>
    </lineage>
</organism>
<dbReference type="Pfam" id="PF01648">
    <property type="entry name" value="ACPS"/>
    <property type="match status" value="1"/>
</dbReference>